<accession>X1SA76</accession>
<keyword evidence="1" id="KW-1133">Transmembrane helix</keyword>
<feature type="transmembrane region" description="Helical" evidence="1">
    <location>
        <begin position="37"/>
        <end position="61"/>
    </location>
</feature>
<dbReference type="AlphaFoldDB" id="X1SA76"/>
<keyword evidence="1" id="KW-0472">Membrane</keyword>
<comment type="caution">
    <text evidence="2">The sequence shown here is derived from an EMBL/GenBank/DDBJ whole genome shotgun (WGS) entry which is preliminary data.</text>
</comment>
<protein>
    <submittedName>
        <fullName evidence="2">Uncharacterized protein</fullName>
    </submittedName>
</protein>
<sequence>YVEYAAFTEPIGTVFIGGTIGEIIIPIYGAFSLGGLLLYWWLFFWSSLIGCIIGFITLKILKRSGYSRDRFS</sequence>
<proteinExistence type="predicted"/>
<name>X1SA76_9ZZZZ</name>
<evidence type="ECO:0000256" key="1">
    <source>
        <dbReference type="SAM" id="Phobius"/>
    </source>
</evidence>
<keyword evidence="1" id="KW-0812">Transmembrane</keyword>
<reference evidence="2" key="1">
    <citation type="journal article" date="2014" name="Front. Microbiol.">
        <title>High frequency of phylogenetically diverse reductive dehalogenase-homologous genes in deep subseafloor sedimentary metagenomes.</title>
        <authorList>
            <person name="Kawai M."/>
            <person name="Futagami T."/>
            <person name="Toyoda A."/>
            <person name="Takaki Y."/>
            <person name="Nishi S."/>
            <person name="Hori S."/>
            <person name="Arai W."/>
            <person name="Tsubouchi T."/>
            <person name="Morono Y."/>
            <person name="Uchiyama I."/>
            <person name="Ito T."/>
            <person name="Fujiyama A."/>
            <person name="Inagaki F."/>
            <person name="Takami H."/>
        </authorList>
    </citation>
    <scope>NUCLEOTIDE SEQUENCE</scope>
    <source>
        <strain evidence="2">Expedition CK06-06</strain>
    </source>
</reference>
<organism evidence="2">
    <name type="scientific">marine sediment metagenome</name>
    <dbReference type="NCBI Taxonomy" id="412755"/>
    <lineage>
        <taxon>unclassified sequences</taxon>
        <taxon>metagenomes</taxon>
        <taxon>ecological metagenomes</taxon>
    </lineage>
</organism>
<feature type="non-terminal residue" evidence="2">
    <location>
        <position position="1"/>
    </location>
</feature>
<dbReference type="Pfam" id="PF09512">
    <property type="entry name" value="ThiW"/>
    <property type="match status" value="1"/>
</dbReference>
<feature type="transmembrane region" description="Helical" evidence="1">
    <location>
        <begin position="12"/>
        <end position="31"/>
    </location>
</feature>
<evidence type="ECO:0000313" key="2">
    <source>
        <dbReference type="EMBL" id="GAI72340.1"/>
    </source>
</evidence>
<dbReference type="EMBL" id="BARW01001154">
    <property type="protein sequence ID" value="GAI72340.1"/>
    <property type="molecule type" value="Genomic_DNA"/>
</dbReference>
<gene>
    <name evidence="2" type="ORF">S12H4_03924</name>
</gene>
<dbReference type="InterPro" id="IPR012652">
    <property type="entry name" value="ThiW"/>
</dbReference>